<dbReference type="SUPFAM" id="SSF51905">
    <property type="entry name" value="FAD/NAD(P)-binding domain"/>
    <property type="match status" value="1"/>
</dbReference>
<dbReference type="GO" id="GO:0004497">
    <property type="term" value="F:monooxygenase activity"/>
    <property type="evidence" value="ECO:0007669"/>
    <property type="project" value="UniProtKB-KW"/>
</dbReference>
<proteinExistence type="predicted"/>
<dbReference type="InterPro" id="IPR050493">
    <property type="entry name" value="FAD-dep_Monooxygenase_BioMet"/>
</dbReference>
<dbReference type="InterPro" id="IPR002938">
    <property type="entry name" value="FAD-bd"/>
</dbReference>
<dbReference type="PANTHER" id="PTHR13789:SF309">
    <property type="entry name" value="PUTATIVE (AFU_ORTHOLOGUE AFUA_6G14510)-RELATED"/>
    <property type="match status" value="1"/>
</dbReference>
<sequence length="407" mass="43743">MPRVLIIGGGIAGTAAAMALHKAGEDVAVYEACASGGADAGAFLTVGANGMLALTQLDAADAVREAGFPLSTMDLRDDKGKPIANVPLRGPHGATPGHHHLRRAALYRVLQQRAIELGIPVVHGKRLTDVHVSDAAVTATFADGSSATGELLIGADGLHSSVRPIMHPTAAGPAYAGQQVCYGYTRTASPPADPATFHMIRGRNGSFGYTVSPEGETWWFARTPGQELHPDQLTASPERWRDRLIEEFRQDRTPAADIVGHTTAELFVDNIYHLPDAPWLAGPMVLIGDAAHAASPASGQGASMALEDAVMLGKALRDLPTHDEAVACYELLRRARVNRVISSGARLTPAKMPNALQRTVRNARSRRQWKPNAEPADRDWLFDYPLDWTIPVDHELARQTDQLQRSD</sequence>
<accession>A0A4R2Q9M8</accession>
<gene>
    <name evidence="4" type="ORF">EV191_11943</name>
</gene>
<dbReference type="AlphaFoldDB" id="A0A4R2Q9M8"/>
<feature type="domain" description="FAD-binding" evidence="3">
    <location>
        <begin position="3"/>
        <end position="340"/>
    </location>
</feature>
<evidence type="ECO:0000313" key="5">
    <source>
        <dbReference type="Proteomes" id="UP000294911"/>
    </source>
</evidence>
<keyword evidence="5" id="KW-1185">Reference proteome</keyword>
<comment type="caution">
    <text evidence="4">The sequence shown here is derived from an EMBL/GenBank/DDBJ whole genome shotgun (WGS) entry which is preliminary data.</text>
</comment>
<dbReference type="GO" id="GO:0071949">
    <property type="term" value="F:FAD binding"/>
    <property type="evidence" value="ECO:0007669"/>
    <property type="project" value="InterPro"/>
</dbReference>
<dbReference type="Gene3D" id="3.50.50.60">
    <property type="entry name" value="FAD/NAD(P)-binding domain"/>
    <property type="match status" value="1"/>
</dbReference>
<reference evidence="4 5" key="1">
    <citation type="submission" date="2019-03" db="EMBL/GenBank/DDBJ databases">
        <title>Genomic Encyclopedia of Type Strains, Phase IV (KMG-IV): sequencing the most valuable type-strain genomes for metagenomic binning, comparative biology and taxonomic classification.</title>
        <authorList>
            <person name="Goeker M."/>
        </authorList>
    </citation>
    <scope>NUCLEOTIDE SEQUENCE [LARGE SCALE GENOMIC DNA]</scope>
    <source>
        <strain evidence="4 5">DSM 45765</strain>
    </source>
</reference>
<dbReference type="PRINTS" id="PR00420">
    <property type="entry name" value="RNGMNOXGNASE"/>
</dbReference>
<dbReference type="RefSeq" id="WP_132880382.1">
    <property type="nucleotide sequence ID" value="NZ_SLXQ01000019.1"/>
</dbReference>
<keyword evidence="1" id="KW-0560">Oxidoreductase</keyword>
<dbReference type="OrthoDB" id="9782160at2"/>
<dbReference type="Proteomes" id="UP000294911">
    <property type="component" value="Unassembled WGS sequence"/>
</dbReference>
<dbReference type="PANTHER" id="PTHR13789">
    <property type="entry name" value="MONOOXYGENASE"/>
    <property type="match status" value="1"/>
</dbReference>
<dbReference type="EMBL" id="SLXQ01000019">
    <property type="protein sequence ID" value="TCP44758.1"/>
    <property type="molecule type" value="Genomic_DNA"/>
</dbReference>
<evidence type="ECO:0000313" key="4">
    <source>
        <dbReference type="EMBL" id="TCP44758.1"/>
    </source>
</evidence>
<evidence type="ECO:0000259" key="3">
    <source>
        <dbReference type="Pfam" id="PF01494"/>
    </source>
</evidence>
<name>A0A4R2Q9M8_9PSEU</name>
<evidence type="ECO:0000256" key="2">
    <source>
        <dbReference type="ARBA" id="ARBA00023033"/>
    </source>
</evidence>
<keyword evidence="2" id="KW-0503">Monooxygenase</keyword>
<evidence type="ECO:0000256" key="1">
    <source>
        <dbReference type="ARBA" id="ARBA00023002"/>
    </source>
</evidence>
<protein>
    <submittedName>
        <fullName evidence="4">2-polyprenyl-6-methoxyphenol hydroxylase-like FAD-dependent oxidoreductase</fullName>
    </submittedName>
</protein>
<dbReference type="Pfam" id="PF01494">
    <property type="entry name" value="FAD_binding_3"/>
    <property type="match status" value="1"/>
</dbReference>
<dbReference type="InterPro" id="IPR036188">
    <property type="entry name" value="FAD/NAD-bd_sf"/>
</dbReference>
<organism evidence="4 5">
    <name type="scientific">Tamaricihabitans halophyticus</name>
    <dbReference type="NCBI Taxonomy" id="1262583"/>
    <lineage>
        <taxon>Bacteria</taxon>
        <taxon>Bacillati</taxon>
        <taxon>Actinomycetota</taxon>
        <taxon>Actinomycetes</taxon>
        <taxon>Pseudonocardiales</taxon>
        <taxon>Pseudonocardiaceae</taxon>
        <taxon>Tamaricihabitans</taxon>
    </lineage>
</organism>